<evidence type="ECO:0000313" key="2">
    <source>
        <dbReference type="Proteomes" id="UP001138921"/>
    </source>
</evidence>
<comment type="caution">
    <text evidence="1">The sequence shown here is derived from an EMBL/GenBank/DDBJ whole genome shotgun (WGS) entry which is preliminary data.</text>
</comment>
<dbReference type="Proteomes" id="UP001138921">
    <property type="component" value="Unassembled WGS sequence"/>
</dbReference>
<dbReference type="EMBL" id="JAFLWW010000009">
    <property type="protein sequence ID" value="MBT1159048.1"/>
    <property type="molecule type" value="Genomic_DNA"/>
</dbReference>
<reference evidence="1" key="2">
    <citation type="submission" date="2021-03" db="EMBL/GenBank/DDBJ databases">
        <authorList>
            <person name="Artuso I."/>
            <person name="Turrini P."/>
            <person name="Pirolo M."/>
            <person name="Lugli G.A."/>
            <person name="Ventura M."/>
            <person name="Visca P."/>
        </authorList>
    </citation>
    <scope>NUCLEOTIDE SEQUENCE</scope>
    <source>
        <strain evidence="1">LMG 26462</strain>
    </source>
</reference>
<keyword evidence="2" id="KW-1185">Reference proteome</keyword>
<dbReference type="Pfam" id="PF09957">
    <property type="entry name" value="VapB_antitoxin"/>
    <property type="match status" value="1"/>
</dbReference>
<dbReference type="AlphaFoldDB" id="A0A9X1D8Q8"/>
<dbReference type="InterPro" id="IPR019239">
    <property type="entry name" value="VapB_antitoxin"/>
</dbReference>
<accession>A0A9X1D8Q8</accession>
<reference evidence="1" key="1">
    <citation type="journal article" date="2021" name="Microorganisms">
        <title>Phylogenomic Reconstruction and Metabolic Potential of the Genus Aminobacter.</title>
        <authorList>
            <person name="Artuso I."/>
            <person name="Turrini P."/>
            <person name="Pirolo M."/>
            <person name="Lugli G.A."/>
            <person name="Ventura M."/>
            <person name="Visca P."/>
        </authorList>
    </citation>
    <scope>NUCLEOTIDE SEQUENCE</scope>
    <source>
        <strain evidence="1">LMG 26462</strain>
    </source>
</reference>
<proteinExistence type="predicted"/>
<evidence type="ECO:0000313" key="1">
    <source>
        <dbReference type="EMBL" id="MBT1159048.1"/>
    </source>
</evidence>
<name>A0A9X1D8Q8_9HYPH</name>
<sequence length="76" mass="8466">MRTNIDIDDKLMAKAMKATGQQTKKAAVEAALRKVVAISEQMAALEALKGFGWEGDLDAMRNDWTPEVDWALEDKK</sequence>
<dbReference type="RefSeq" id="WP_214392899.1">
    <property type="nucleotide sequence ID" value="NZ_JAFLWW010000009.1"/>
</dbReference>
<protein>
    <submittedName>
        <fullName evidence="1">Type II toxin-antitoxin system VapB family antitoxin</fullName>
    </submittedName>
</protein>
<organism evidence="1 2">
    <name type="scientific">Aminobacter anthyllidis</name>
    <dbReference type="NCBI Taxonomy" id="1035067"/>
    <lineage>
        <taxon>Bacteria</taxon>
        <taxon>Pseudomonadati</taxon>
        <taxon>Pseudomonadota</taxon>
        <taxon>Alphaproteobacteria</taxon>
        <taxon>Hyphomicrobiales</taxon>
        <taxon>Phyllobacteriaceae</taxon>
        <taxon>Aminobacter</taxon>
    </lineage>
</organism>
<gene>
    <name evidence="1" type="ORF">J1C56_26070</name>
</gene>